<proteinExistence type="predicted"/>
<evidence type="ECO:0000256" key="1">
    <source>
        <dbReference type="SAM" id="MobiDB-lite"/>
    </source>
</evidence>
<accession>A0ABR2WSS9</accession>
<dbReference type="EMBL" id="JASJQH010000405">
    <property type="protein sequence ID" value="KAK9764566.1"/>
    <property type="molecule type" value="Genomic_DNA"/>
</dbReference>
<feature type="compositionally biased region" description="Polar residues" evidence="1">
    <location>
        <begin position="323"/>
        <end position="343"/>
    </location>
</feature>
<feature type="region of interest" description="Disordered" evidence="1">
    <location>
        <begin position="310"/>
        <end position="398"/>
    </location>
</feature>
<comment type="caution">
    <text evidence="2">The sequence shown here is derived from an EMBL/GenBank/DDBJ whole genome shotgun (WGS) entry which is preliminary data.</text>
</comment>
<feature type="compositionally biased region" description="Low complexity" evidence="1">
    <location>
        <begin position="32"/>
        <end position="44"/>
    </location>
</feature>
<gene>
    <name evidence="2" type="ORF">K7432_007828</name>
</gene>
<feature type="compositionally biased region" description="Polar residues" evidence="1">
    <location>
        <begin position="418"/>
        <end position="431"/>
    </location>
</feature>
<feature type="compositionally biased region" description="Polar residues" evidence="1">
    <location>
        <begin position="455"/>
        <end position="466"/>
    </location>
</feature>
<sequence length="605" mass="67419">MTEPKALSEHNESQTQLSVNNQKSPQLPPPSKSFKTPSPSFVSKIPIPARLVKERSPNTSPTGLLGFKSPLPEQKEHWRQHRPLSSPTLSNSSGEESPLSKKQSSNKVDASTDNMNDTTDDEETNISKNDTSPTAIGTKEGTSIDTTSESNSYLPTDANDENSHSLNQESVQPIFENKEGEEGDTYPKGGLKVRFDDNSPEKIASYWDSIAEPINKTPNTTPFYKSPLANTVNFDESTTENEDSVFMEEISYVSDSDDIRTYRPSFLDETSFMSEIDHSSTSIVTMEKEATVQKFFAGLSESEFTIYESSQFDSSIKAEKQSDLSTSSQLQEEAHSSYLSTEDSLVEPKNLIRLEQTDSTMNIESSEEDHRDSENIRESHPTPTHSEENIKPNVFEPSELRVGNSIVEVENAGVADEVSQSGTINPESSENILEHDEESYSEVVNQSQEIKRQTGESSEISETEQTVPVRAESPEDAEQTVPGQVINTNSLGHPNKSYADAVSSSLKHGPNEDESKMESTPQLEPSTTEDTMDNSWPLKFPLPNTPFGQEASTQIDNDSGNYPEYHSEITWNYNESLDRRDELSQRSDWTLAKPTKRGYLRMKAQ</sequence>
<feature type="compositionally biased region" description="Polar residues" evidence="1">
    <location>
        <begin position="518"/>
        <end position="529"/>
    </location>
</feature>
<feature type="region of interest" description="Disordered" evidence="1">
    <location>
        <begin position="1"/>
        <end position="195"/>
    </location>
</feature>
<feature type="compositionally biased region" description="Polar residues" evidence="1">
    <location>
        <begin position="481"/>
        <end position="492"/>
    </location>
</feature>
<keyword evidence="3" id="KW-1185">Reference proteome</keyword>
<feature type="compositionally biased region" description="Polar residues" evidence="1">
    <location>
        <begin position="83"/>
        <end position="111"/>
    </location>
</feature>
<protein>
    <submittedName>
        <fullName evidence="2">Uncharacterized protein</fullName>
    </submittedName>
</protein>
<feature type="compositionally biased region" description="Polar residues" evidence="1">
    <location>
        <begin position="126"/>
        <end position="154"/>
    </location>
</feature>
<feature type="compositionally biased region" description="Polar residues" evidence="1">
    <location>
        <begin position="546"/>
        <end position="560"/>
    </location>
</feature>
<name>A0ABR2WSS9_9FUNG</name>
<organism evidence="2 3">
    <name type="scientific">Basidiobolus ranarum</name>
    <dbReference type="NCBI Taxonomy" id="34480"/>
    <lineage>
        <taxon>Eukaryota</taxon>
        <taxon>Fungi</taxon>
        <taxon>Fungi incertae sedis</taxon>
        <taxon>Zoopagomycota</taxon>
        <taxon>Entomophthoromycotina</taxon>
        <taxon>Basidiobolomycetes</taxon>
        <taxon>Basidiobolales</taxon>
        <taxon>Basidiobolaceae</taxon>
        <taxon>Basidiobolus</taxon>
    </lineage>
</organism>
<feature type="compositionally biased region" description="Basic and acidic residues" evidence="1">
    <location>
        <begin position="368"/>
        <end position="390"/>
    </location>
</feature>
<evidence type="ECO:0000313" key="3">
    <source>
        <dbReference type="Proteomes" id="UP001479436"/>
    </source>
</evidence>
<dbReference type="Proteomes" id="UP001479436">
    <property type="component" value="Unassembled WGS sequence"/>
</dbReference>
<evidence type="ECO:0000313" key="2">
    <source>
        <dbReference type="EMBL" id="KAK9764566.1"/>
    </source>
</evidence>
<feature type="region of interest" description="Disordered" evidence="1">
    <location>
        <begin position="411"/>
        <end position="563"/>
    </location>
</feature>
<feature type="compositionally biased region" description="Basic and acidic residues" evidence="1">
    <location>
        <begin position="1"/>
        <end position="12"/>
    </location>
</feature>
<reference evidence="2 3" key="1">
    <citation type="submission" date="2023-04" db="EMBL/GenBank/DDBJ databases">
        <title>Genome of Basidiobolus ranarum AG-B5.</title>
        <authorList>
            <person name="Stajich J.E."/>
            <person name="Carter-House D."/>
            <person name="Gryganskyi A."/>
        </authorList>
    </citation>
    <scope>NUCLEOTIDE SEQUENCE [LARGE SCALE GENOMIC DNA]</scope>
    <source>
        <strain evidence="2 3">AG-B5</strain>
    </source>
</reference>